<dbReference type="InterPro" id="IPR001661">
    <property type="entry name" value="Glyco_hydro_37"/>
</dbReference>
<keyword evidence="8" id="KW-1185">Reference proteome</keyword>
<evidence type="ECO:0000256" key="3">
    <source>
        <dbReference type="ARBA" id="ARBA00023295"/>
    </source>
</evidence>
<comment type="similarity">
    <text evidence="1 4">Belongs to the glycosyl hydrolase 37 family.</text>
</comment>
<dbReference type="AlphaFoldDB" id="A0AAV9I7J5"/>
<dbReference type="InterPro" id="IPR014756">
    <property type="entry name" value="Ig_E-set"/>
</dbReference>
<evidence type="ECO:0000256" key="4">
    <source>
        <dbReference type="RuleBase" id="RU361180"/>
    </source>
</evidence>
<evidence type="ECO:0000313" key="7">
    <source>
        <dbReference type="EMBL" id="KAK4523251.1"/>
    </source>
</evidence>
<dbReference type="PANTHER" id="PTHR23403">
    <property type="entry name" value="TREHALASE"/>
    <property type="match status" value="1"/>
</dbReference>
<keyword evidence="3 4" id="KW-0326">Glycosidase</keyword>
<keyword evidence="2 4" id="KW-0378">Hydrolase</keyword>
<dbReference type="GO" id="GO:0004555">
    <property type="term" value="F:alpha,alpha-trehalase activity"/>
    <property type="evidence" value="ECO:0007669"/>
    <property type="project" value="UniProtKB-EC"/>
</dbReference>
<dbReference type="Gene3D" id="1.50.10.10">
    <property type="match status" value="1"/>
</dbReference>
<dbReference type="GO" id="GO:0005993">
    <property type="term" value="P:trehalose catabolic process"/>
    <property type="evidence" value="ECO:0007669"/>
    <property type="project" value="TreeGrafter"/>
</dbReference>
<protein>
    <recommendedName>
        <fullName evidence="4">Trehalase</fullName>
        <ecNumber evidence="4">3.2.1.28</ecNumber>
    </recommendedName>
    <alternativeName>
        <fullName evidence="4">Alpha-trehalose glucohydrolase</fullName>
    </alternativeName>
</protein>
<feature type="transmembrane region" description="Helical" evidence="6">
    <location>
        <begin position="795"/>
        <end position="817"/>
    </location>
</feature>
<feature type="region of interest" description="Disordered" evidence="5">
    <location>
        <begin position="548"/>
        <end position="588"/>
    </location>
</feature>
<evidence type="ECO:0000256" key="2">
    <source>
        <dbReference type="ARBA" id="ARBA00022801"/>
    </source>
</evidence>
<dbReference type="Pfam" id="PF01204">
    <property type="entry name" value="Trehalase"/>
    <property type="match status" value="1"/>
</dbReference>
<sequence>MTTEEIFLRGALLKSVHHFGAFQDCKDFVDSSLKEDPQVVLEKFQQLLESQPLDKNVLNTFLQTYFQPAGSDTLRFQVEQSIPDWFQLESQLEDNFSIVNKINEDQRQAVLSWITFLFKAWGSLCLQVHPQVYEHPSRYTLIPWKKPMIVAGGRFREFYYWDSYFIVKGLLSCGLFTLARDMVDNLLDMVFMFGFVPNGGRIYYLNRSQPPLLSDMVAVVVRNWSGDNSSLLTFLHRALQGLEKEYEFFSNYRSVTIGDPPLYLNRYFVNTWEPRPESFCSDTQLVNSCNEQQRTQCFCGLASAAESGWDFSSRWLEDGCHLHTICTQDIIPVCLNSILLRMESQIISLYRQYVALLGTVPSSTLGTKDKLNEEEQRILWFQEQRLRRAQAIRRLLWDKHSHQWRDYDMKRNEWTRRKFDSAASNYLPLWSNAIESLVSSQEEAKAIVESFLNSGLLQAGGVLTTTFESGQQWDSPNAWPPLQDMLAEGFLALERFAPGCGAKQVASKIISRYIHSTFHVKAQDSCLEEGLVDCHKISVGDTHVDSSSISHAVETNSLESKSEASSSEFQLELNDERSQKLDYSKPTRKHSVDRLEDYRPHGTIVMTEFIFDAEESHCSKMFLCGDWNDWEPIPMVAIRDATQWSTITPVPIGYHEFGFVTDKGVWKWSRKHPWNETKRCHWRRIRGPSKSQKWKDNLSPSWWTLFCCIPLFILLWIMIVLERFKALFVDDTVVLSECDHLVNECLQEQQSAETTDNDSWWIASQDCMFQCALKVCKMFPRTDILIIRELHWKRLFLVAITVYTLGRFLPEILWVLLQ</sequence>
<dbReference type="PROSITE" id="PS00928">
    <property type="entry name" value="TREHALASE_2"/>
    <property type="match status" value="1"/>
</dbReference>
<dbReference type="InterPro" id="IPR012341">
    <property type="entry name" value="6hp_glycosidase-like_sf"/>
</dbReference>
<gene>
    <name evidence="7" type="ORF">GAYE_PCTG50G1144</name>
</gene>
<dbReference type="EC" id="3.2.1.28" evidence="4"/>
<keyword evidence="6" id="KW-0812">Transmembrane</keyword>
<accession>A0AAV9I7J5</accession>
<evidence type="ECO:0000256" key="6">
    <source>
        <dbReference type="SAM" id="Phobius"/>
    </source>
</evidence>
<comment type="catalytic activity">
    <reaction evidence="4">
        <text>alpha,alpha-trehalose + H2O = alpha-D-glucose + beta-D-glucose</text>
        <dbReference type="Rhea" id="RHEA:32675"/>
        <dbReference type="ChEBI" id="CHEBI:15377"/>
        <dbReference type="ChEBI" id="CHEBI:15903"/>
        <dbReference type="ChEBI" id="CHEBI:16551"/>
        <dbReference type="ChEBI" id="CHEBI:17925"/>
        <dbReference type="EC" id="3.2.1.28"/>
    </reaction>
</comment>
<evidence type="ECO:0000313" key="8">
    <source>
        <dbReference type="Proteomes" id="UP001300502"/>
    </source>
</evidence>
<dbReference type="InterPro" id="IPR013783">
    <property type="entry name" value="Ig-like_fold"/>
</dbReference>
<feature type="compositionally biased region" description="Low complexity" evidence="5">
    <location>
        <begin position="557"/>
        <end position="568"/>
    </location>
</feature>
<organism evidence="7 8">
    <name type="scientific">Galdieria yellowstonensis</name>
    <dbReference type="NCBI Taxonomy" id="3028027"/>
    <lineage>
        <taxon>Eukaryota</taxon>
        <taxon>Rhodophyta</taxon>
        <taxon>Bangiophyceae</taxon>
        <taxon>Galdieriales</taxon>
        <taxon>Galdieriaceae</taxon>
        <taxon>Galdieria</taxon>
    </lineage>
</organism>
<dbReference type="SUPFAM" id="SSF81296">
    <property type="entry name" value="E set domains"/>
    <property type="match status" value="1"/>
</dbReference>
<dbReference type="CDD" id="cd02859">
    <property type="entry name" value="E_set_AMPKbeta_like_N"/>
    <property type="match status" value="1"/>
</dbReference>
<feature type="compositionally biased region" description="Basic and acidic residues" evidence="5">
    <location>
        <begin position="574"/>
        <end position="588"/>
    </location>
</feature>
<dbReference type="Proteomes" id="UP001300502">
    <property type="component" value="Unassembled WGS sequence"/>
</dbReference>
<dbReference type="EMBL" id="JANCYU010000013">
    <property type="protein sequence ID" value="KAK4523251.1"/>
    <property type="molecule type" value="Genomic_DNA"/>
</dbReference>
<comment type="caution">
    <text evidence="7">The sequence shown here is derived from an EMBL/GenBank/DDBJ whole genome shotgun (WGS) entry which is preliminary data.</text>
</comment>
<keyword evidence="6" id="KW-0472">Membrane</keyword>
<proteinExistence type="inferred from homology"/>
<dbReference type="SUPFAM" id="SSF48208">
    <property type="entry name" value="Six-hairpin glycosidases"/>
    <property type="match status" value="1"/>
</dbReference>
<feature type="transmembrane region" description="Helical" evidence="6">
    <location>
        <begin position="702"/>
        <end position="721"/>
    </location>
</feature>
<name>A0AAV9I7J5_9RHOD</name>
<evidence type="ECO:0000256" key="1">
    <source>
        <dbReference type="ARBA" id="ARBA00005615"/>
    </source>
</evidence>
<reference evidence="7 8" key="1">
    <citation type="submission" date="2022-07" db="EMBL/GenBank/DDBJ databases">
        <title>Genome-wide signatures of adaptation to extreme environments.</title>
        <authorList>
            <person name="Cho C.H."/>
            <person name="Yoon H.S."/>
        </authorList>
    </citation>
    <scope>NUCLEOTIDE SEQUENCE [LARGE SCALE GENOMIC DNA]</scope>
    <source>
        <strain evidence="7 8">108.79 E11</strain>
    </source>
</reference>
<dbReference type="PANTHER" id="PTHR23403:SF1">
    <property type="entry name" value="TREHALASE"/>
    <property type="match status" value="1"/>
</dbReference>
<keyword evidence="6" id="KW-1133">Transmembrane helix</keyword>
<dbReference type="Gene3D" id="2.60.40.10">
    <property type="entry name" value="Immunoglobulins"/>
    <property type="match status" value="1"/>
</dbReference>
<dbReference type="InterPro" id="IPR018232">
    <property type="entry name" value="Glyco_hydro_37_CS"/>
</dbReference>
<dbReference type="InterPro" id="IPR008928">
    <property type="entry name" value="6-hairpin_glycosidase_sf"/>
</dbReference>
<dbReference type="PRINTS" id="PR00744">
    <property type="entry name" value="GLHYDRLASE37"/>
</dbReference>
<evidence type="ECO:0000256" key="5">
    <source>
        <dbReference type="SAM" id="MobiDB-lite"/>
    </source>
</evidence>